<dbReference type="Pfam" id="PF14262">
    <property type="entry name" value="Cthe_2159"/>
    <property type="match status" value="1"/>
</dbReference>
<evidence type="ECO:0000256" key="1">
    <source>
        <dbReference type="SAM" id="SignalP"/>
    </source>
</evidence>
<proteinExistence type="predicted"/>
<dbReference type="InterPro" id="IPR025584">
    <property type="entry name" value="Cthe_2159"/>
</dbReference>
<dbReference type="AlphaFoldDB" id="A0A6V8KHQ7"/>
<feature type="signal peptide" evidence="1">
    <location>
        <begin position="1"/>
        <end position="27"/>
    </location>
</feature>
<reference evidence="2 3" key="2">
    <citation type="submission" date="2020-03" db="EMBL/GenBank/DDBJ databases">
        <authorList>
            <person name="Ichikawa N."/>
            <person name="Kimura A."/>
            <person name="Kitahashi Y."/>
            <person name="Uohara A."/>
        </authorList>
    </citation>
    <scope>NUCLEOTIDE SEQUENCE [LARGE SCALE GENOMIC DNA]</scope>
    <source>
        <strain evidence="2 3">NBRC 108639</strain>
    </source>
</reference>
<protein>
    <recommendedName>
        <fullName evidence="4">Carbohydrate-binding domain-containing protein</fullName>
    </recommendedName>
</protein>
<gene>
    <name evidence="2" type="ORF">Phou_071200</name>
</gene>
<dbReference type="Proteomes" id="UP000482800">
    <property type="component" value="Unassembled WGS sequence"/>
</dbReference>
<accession>A0A6V8KHQ7</accession>
<dbReference type="RefSeq" id="WP_173064089.1">
    <property type="nucleotide sequence ID" value="NZ_BLPF01000002.1"/>
</dbReference>
<sequence length="240" mass="23754">MRRTWKPAMAVVTAAMAATASMGTVLAAETDDVRPLAAGDAAAAAVAANAADHDDPADHSWNTADVVPITLSGSTASSTSPDVSISGGSVTVTGAGTYQLTGSLTNGQVVVNTTESGIVRLILNGATIANSTSSAINVVDADEVMVFLNAGTTNRLTDATTYVYPDPSVDEPNAALFSAADLTVAGTGSLTVTGNAYDGIASKDGLVIASGTVTVTAVDEGVRGKDYLVVNGGSTRGAAG</sequence>
<keyword evidence="3" id="KW-1185">Reference proteome</keyword>
<organism evidence="2 3">
    <name type="scientific">Phytohabitans houttuyneae</name>
    <dbReference type="NCBI Taxonomy" id="1076126"/>
    <lineage>
        <taxon>Bacteria</taxon>
        <taxon>Bacillati</taxon>
        <taxon>Actinomycetota</taxon>
        <taxon>Actinomycetes</taxon>
        <taxon>Micromonosporales</taxon>
        <taxon>Micromonosporaceae</taxon>
    </lineage>
</organism>
<name>A0A6V8KHQ7_9ACTN</name>
<evidence type="ECO:0000313" key="2">
    <source>
        <dbReference type="EMBL" id="GFJ82940.1"/>
    </source>
</evidence>
<reference evidence="2 3" key="1">
    <citation type="submission" date="2020-03" db="EMBL/GenBank/DDBJ databases">
        <title>Whole genome shotgun sequence of Phytohabitans houttuyneae NBRC 108639.</title>
        <authorList>
            <person name="Komaki H."/>
            <person name="Tamura T."/>
        </authorList>
    </citation>
    <scope>NUCLEOTIDE SEQUENCE [LARGE SCALE GENOMIC DNA]</scope>
    <source>
        <strain evidence="2 3">NBRC 108639</strain>
    </source>
</reference>
<evidence type="ECO:0000313" key="3">
    <source>
        <dbReference type="Proteomes" id="UP000482800"/>
    </source>
</evidence>
<dbReference type="EMBL" id="BLPF01000002">
    <property type="protein sequence ID" value="GFJ82940.1"/>
    <property type="molecule type" value="Genomic_DNA"/>
</dbReference>
<feature type="chain" id="PRO_5028814769" description="Carbohydrate-binding domain-containing protein" evidence="1">
    <location>
        <begin position="28"/>
        <end position="240"/>
    </location>
</feature>
<evidence type="ECO:0008006" key="4">
    <source>
        <dbReference type="Google" id="ProtNLM"/>
    </source>
</evidence>
<keyword evidence="1" id="KW-0732">Signal</keyword>
<comment type="caution">
    <text evidence="2">The sequence shown here is derived from an EMBL/GenBank/DDBJ whole genome shotgun (WGS) entry which is preliminary data.</text>
</comment>